<dbReference type="RefSeq" id="WP_151022262.1">
    <property type="nucleotide sequence ID" value="NZ_BAAAEB010000026.1"/>
</dbReference>
<reference evidence="5 6" key="1">
    <citation type="submission" date="2020-05" db="EMBL/GenBank/DDBJ databases">
        <title>MicrobeNet Type strains.</title>
        <authorList>
            <person name="Nicholson A.C."/>
        </authorList>
    </citation>
    <scope>NUCLEOTIDE SEQUENCE [LARGE SCALE GENOMIC DNA]</scope>
    <source>
        <strain evidence="5 6">ATCC 700815</strain>
    </source>
</reference>
<evidence type="ECO:0000256" key="3">
    <source>
        <dbReference type="PROSITE-ProRule" id="PRU00023"/>
    </source>
</evidence>
<dbReference type="SUPFAM" id="SSF48403">
    <property type="entry name" value="Ankyrin repeat"/>
    <property type="match status" value="2"/>
</dbReference>
<proteinExistence type="predicted"/>
<dbReference type="PANTHER" id="PTHR24123">
    <property type="entry name" value="ANKYRIN REPEAT-CONTAINING"/>
    <property type="match status" value="1"/>
</dbReference>
<dbReference type="Proteomes" id="UP000542973">
    <property type="component" value="Unassembled WGS sequence"/>
</dbReference>
<organism evidence="5 6">
    <name type="scientific">Cupriavidus gilardii</name>
    <dbReference type="NCBI Taxonomy" id="82541"/>
    <lineage>
        <taxon>Bacteria</taxon>
        <taxon>Pseudomonadati</taxon>
        <taxon>Pseudomonadota</taxon>
        <taxon>Betaproteobacteria</taxon>
        <taxon>Burkholderiales</taxon>
        <taxon>Burkholderiaceae</taxon>
        <taxon>Cupriavidus</taxon>
    </lineage>
</organism>
<comment type="caution">
    <text evidence="5">The sequence shown here is derived from an EMBL/GenBank/DDBJ whole genome shotgun (WGS) entry which is preliminary data.</text>
</comment>
<evidence type="ECO:0000313" key="6">
    <source>
        <dbReference type="Proteomes" id="UP000542973"/>
    </source>
</evidence>
<feature type="repeat" description="ANK" evidence="3">
    <location>
        <begin position="75"/>
        <end position="108"/>
    </location>
</feature>
<gene>
    <name evidence="5" type="ORF">HLB16_17280</name>
</gene>
<dbReference type="PANTHER" id="PTHR24123:SF33">
    <property type="entry name" value="PROTEIN HOS4"/>
    <property type="match status" value="1"/>
</dbReference>
<dbReference type="SMART" id="SM00248">
    <property type="entry name" value="ANK"/>
    <property type="match status" value="6"/>
</dbReference>
<dbReference type="InterPro" id="IPR002110">
    <property type="entry name" value="Ankyrin_rpt"/>
</dbReference>
<evidence type="ECO:0000256" key="1">
    <source>
        <dbReference type="ARBA" id="ARBA00022737"/>
    </source>
</evidence>
<dbReference type="Pfam" id="PF12796">
    <property type="entry name" value="Ank_2"/>
    <property type="match status" value="2"/>
</dbReference>
<evidence type="ECO:0000256" key="2">
    <source>
        <dbReference type="ARBA" id="ARBA00023043"/>
    </source>
</evidence>
<evidence type="ECO:0000313" key="5">
    <source>
        <dbReference type="EMBL" id="NNH12625.1"/>
    </source>
</evidence>
<evidence type="ECO:0000256" key="4">
    <source>
        <dbReference type="SAM" id="MobiDB-lite"/>
    </source>
</evidence>
<sequence length="422" mass="44522">MHASRITSQVPLFQSGPVPDTVHGARRATGDECTGSAGPHHAGRELALALRRHDGPAVREWLQREPAAIRWRDEQGNTPLHTAIQSRCEPALINTLLAHRADPAIANCDGDTCMHLALGLRPTMPAVVQSLLDHGRWYGGGIGLGALGKPNRHGRSALELGKDVGGAPALGHAAILPALEDALVDWMNGFRTSVLSGIEADDAAAVRHLVTSADWSLDMPIKDGLDLLQLALRNKAPRVACALIDLAAAVDNRAVLEQAEPAMGMTPLMTAIALGADAPFARLLLHGVPVDAPGPLGITALHLAATLGQLRAVQQLVAYGADPDVRDDAGTSPMMVAASDGYLDIVKSLRDAGGNINGRDTLGRTPLMYAHMSDQPPGFIFKIIVAGARTDMVDGKGATVRDYQLESNMRRVAKGESVCTIL</sequence>
<dbReference type="PROSITE" id="PS50088">
    <property type="entry name" value="ANK_REPEAT"/>
    <property type="match status" value="3"/>
</dbReference>
<keyword evidence="1" id="KW-0677">Repeat</keyword>
<dbReference type="PROSITE" id="PS50297">
    <property type="entry name" value="ANK_REP_REGION"/>
    <property type="match status" value="3"/>
</dbReference>
<accession>A0A849BG67</accession>
<feature type="repeat" description="ANK" evidence="3">
    <location>
        <begin position="296"/>
        <end position="328"/>
    </location>
</feature>
<feature type="compositionally biased region" description="Polar residues" evidence="4">
    <location>
        <begin position="1"/>
        <end position="12"/>
    </location>
</feature>
<feature type="region of interest" description="Disordered" evidence="4">
    <location>
        <begin position="1"/>
        <end position="40"/>
    </location>
</feature>
<dbReference type="AlphaFoldDB" id="A0A849BG67"/>
<dbReference type="Gene3D" id="1.25.40.20">
    <property type="entry name" value="Ankyrin repeat-containing domain"/>
    <property type="match status" value="3"/>
</dbReference>
<dbReference type="InterPro" id="IPR036770">
    <property type="entry name" value="Ankyrin_rpt-contain_sf"/>
</dbReference>
<dbReference type="InterPro" id="IPR051165">
    <property type="entry name" value="Multifunctional_ANK_Repeat"/>
</dbReference>
<name>A0A849BG67_9BURK</name>
<feature type="repeat" description="ANK" evidence="3">
    <location>
        <begin position="329"/>
        <end position="361"/>
    </location>
</feature>
<protein>
    <submittedName>
        <fullName evidence="5">Ankyrin repeat domain-containing protein</fullName>
    </submittedName>
</protein>
<dbReference type="EMBL" id="JABEMD010000030">
    <property type="protein sequence ID" value="NNH12625.1"/>
    <property type="molecule type" value="Genomic_DNA"/>
</dbReference>
<keyword evidence="2 3" id="KW-0040">ANK repeat</keyword>